<feature type="domain" description="N-acetyltransferase" evidence="1">
    <location>
        <begin position="4"/>
        <end position="145"/>
    </location>
</feature>
<organism evidence="2 3">
    <name type="scientific">Streptomyces pactum</name>
    <dbReference type="NCBI Taxonomy" id="68249"/>
    <lineage>
        <taxon>Bacteria</taxon>
        <taxon>Bacillati</taxon>
        <taxon>Actinomycetota</taxon>
        <taxon>Actinomycetes</taxon>
        <taxon>Kitasatosporales</taxon>
        <taxon>Streptomycetaceae</taxon>
        <taxon>Streptomyces</taxon>
    </lineage>
</organism>
<dbReference type="Proteomes" id="UP000807371">
    <property type="component" value="Unassembled WGS sequence"/>
</dbReference>
<dbReference type="Gene3D" id="3.40.630.30">
    <property type="match status" value="1"/>
</dbReference>
<dbReference type="Pfam" id="PF13673">
    <property type="entry name" value="Acetyltransf_10"/>
    <property type="match status" value="1"/>
</dbReference>
<dbReference type="PANTHER" id="PTHR43233:SF1">
    <property type="entry name" value="FAMILY N-ACETYLTRANSFERASE, PUTATIVE (AFU_ORTHOLOGUE AFUA_6G03350)-RELATED"/>
    <property type="match status" value="1"/>
</dbReference>
<comment type="caution">
    <text evidence="2">The sequence shown here is derived from an EMBL/GenBank/DDBJ whole genome shotgun (WGS) entry which is preliminary data.</text>
</comment>
<dbReference type="InterPro" id="IPR053144">
    <property type="entry name" value="Acetyltransferase_Butenolide"/>
</dbReference>
<protein>
    <submittedName>
        <fullName evidence="2">GNAT family N-acetyltransferase</fullName>
    </submittedName>
</protein>
<dbReference type="EMBL" id="JACYXC010000002">
    <property type="protein sequence ID" value="MBH5338580.1"/>
    <property type="molecule type" value="Genomic_DNA"/>
</dbReference>
<accession>A0ABS0NTN9</accession>
<dbReference type="PANTHER" id="PTHR43233">
    <property type="entry name" value="FAMILY N-ACETYLTRANSFERASE, PUTATIVE (AFU_ORTHOLOGUE AFUA_6G03350)-RELATED"/>
    <property type="match status" value="1"/>
</dbReference>
<evidence type="ECO:0000313" key="2">
    <source>
        <dbReference type="EMBL" id="MBH5338580.1"/>
    </source>
</evidence>
<evidence type="ECO:0000313" key="3">
    <source>
        <dbReference type="Proteomes" id="UP000807371"/>
    </source>
</evidence>
<keyword evidence="3" id="KW-1185">Reference proteome</keyword>
<dbReference type="RefSeq" id="WP_197992375.1">
    <property type="nucleotide sequence ID" value="NZ_JACYXC010000002.1"/>
</dbReference>
<dbReference type="SUPFAM" id="SSF55729">
    <property type="entry name" value="Acyl-CoA N-acyltransferases (Nat)"/>
    <property type="match status" value="1"/>
</dbReference>
<dbReference type="InterPro" id="IPR000182">
    <property type="entry name" value="GNAT_dom"/>
</dbReference>
<evidence type="ECO:0000259" key="1">
    <source>
        <dbReference type="PROSITE" id="PS51186"/>
    </source>
</evidence>
<dbReference type="CDD" id="cd04301">
    <property type="entry name" value="NAT_SF"/>
    <property type="match status" value="1"/>
</dbReference>
<dbReference type="InterPro" id="IPR016181">
    <property type="entry name" value="Acyl_CoA_acyltransferase"/>
</dbReference>
<dbReference type="PROSITE" id="PS51186">
    <property type="entry name" value="GNAT"/>
    <property type="match status" value="1"/>
</dbReference>
<proteinExistence type="predicted"/>
<name>A0ABS0NTN9_9ACTN</name>
<sequence length="149" mass="16397">MIPSTITRAVPADADDITALIRSSGVYRGPYAPMTAGYLVTPEYIARHQVFKAVDPDGRLLGFYSLLVEEAELDLAFVADEAQGTGIGRRLMEHMKERAARAGLSAVRVVSHPPSEDFYRRVGAERVGTVAPVLPKITWERPELRFTIA</sequence>
<reference evidence="2 3" key="1">
    <citation type="submission" date="2020-09" db="EMBL/GenBank/DDBJ databases">
        <title>Biosynthesis of the nuclear factor of activated T cells inhibitor NFAT-133 and its congeners in Streptomyces pactum.</title>
        <authorList>
            <person name="Zhou W."/>
            <person name="Posri P."/>
            <person name="Abugrain M.E."/>
            <person name="Weisberg A.J."/>
            <person name="Chang J.H."/>
            <person name="Mahmud T."/>
        </authorList>
    </citation>
    <scope>NUCLEOTIDE SEQUENCE [LARGE SCALE GENOMIC DNA]</scope>
    <source>
        <strain evidence="2 3">ATCC 27456</strain>
    </source>
</reference>
<gene>
    <name evidence="2" type="ORF">IHE55_28885</name>
</gene>